<dbReference type="RefSeq" id="WP_094200034.1">
    <property type="nucleotide sequence ID" value="NZ_NBIM01000001.1"/>
</dbReference>
<evidence type="ECO:0008006" key="3">
    <source>
        <dbReference type="Google" id="ProtNLM"/>
    </source>
</evidence>
<gene>
    <name evidence="1" type="ORF">B6S08_07145</name>
</gene>
<keyword evidence="2" id="KW-1185">Reference proteome</keyword>
<comment type="caution">
    <text evidence="1">The sequence shown here is derived from an EMBL/GenBank/DDBJ whole genome shotgun (WGS) entry which is preliminary data.</text>
</comment>
<dbReference type="AlphaFoldDB" id="A0A233RIP6"/>
<accession>A0A233RIP6</accession>
<protein>
    <recommendedName>
        <fullName evidence="3">Flagellar protein FliT</fullName>
    </recommendedName>
</protein>
<evidence type="ECO:0000313" key="2">
    <source>
        <dbReference type="Proteomes" id="UP000242757"/>
    </source>
</evidence>
<proteinExistence type="predicted"/>
<organism evidence="1 2">
    <name type="scientific">Oceanimonas doudoroffii</name>
    <dbReference type="NCBI Taxonomy" id="84158"/>
    <lineage>
        <taxon>Bacteria</taxon>
        <taxon>Pseudomonadati</taxon>
        <taxon>Pseudomonadota</taxon>
        <taxon>Gammaproteobacteria</taxon>
        <taxon>Aeromonadales</taxon>
        <taxon>Aeromonadaceae</taxon>
        <taxon>Oceanimonas</taxon>
    </lineage>
</organism>
<dbReference type="OrthoDB" id="5601025at2"/>
<evidence type="ECO:0000313" key="1">
    <source>
        <dbReference type="EMBL" id="OXY83260.1"/>
    </source>
</evidence>
<dbReference type="Proteomes" id="UP000242757">
    <property type="component" value="Unassembled WGS sequence"/>
</dbReference>
<name>A0A233RIP6_9GAMM</name>
<dbReference type="EMBL" id="NBIM01000001">
    <property type="protein sequence ID" value="OXY83260.1"/>
    <property type="molecule type" value="Genomic_DNA"/>
</dbReference>
<reference evidence="1 2" key="1">
    <citation type="submission" date="2017-08" db="EMBL/GenBank/DDBJ databases">
        <title>A Genome Sequence of Oceanimonas doudoroffii ATCC 27123T.</title>
        <authorList>
            <person name="Brennan M.A."/>
            <person name="Maclea K.S."/>
            <person name="Mcclelland W.D."/>
            <person name="Trachtenberg A.M."/>
        </authorList>
    </citation>
    <scope>NUCLEOTIDE SEQUENCE [LARGE SCALE GENOMIC DNA]</scope>
    <source>
        <strain evidence="1 2">ATCC 27123</strain>
    </source>
</reference>
<sequence>MTPLEQLQKLDEQLLRMLANPEELDENGVAEQLATRARLLQDVIELGDVSKSESAELIKRSRQLKEAAEQTQRKLGEKLKAMHKGRRSVQAYQTVKRS</sequence>